<feature type="chain" id="PRO_5042078023" evidence="1">
    <location>
        <begin position="22"/>
        <end position="114"/>
    </location>
</feature>
<gene>
    <name evidence="2" type="ORF">B0H16DRAFT_370397</name>
</gene>
<protein>
    <submittedName>
        <fullName evidence="2">Uncharacterized protein</fullName>
    </submittedName>
</protein>
<dbReference type="EMBL" id="JARKIB010000023">
    <property type="protein sequence ID" value="KAJ7766690.1"/>
    <property type="molecule type" value="Genomic_DNA"/>
</dbReference>
<keyword evidence="3" id="KW-1185">Reference proteome</keyword>
<evidence type="ECO:0000256" key="1">
    <source>
        <dbReference type="SAM" id="SignalP"/>
    </source>
</evidence>
<accession>A0AAD7JMX5</accession>
<reference evidence="2" key="1">
    <citation type="submission" date="2023-03" db="EMBL/GenBank/DDBJ databases">
        <title>Massive genome expansion in bonnet fungi (Mycena s.s.) driven by repeated elements and novel gene families across ecological guilds.</title>
        <authorList>
            <consortium name="Lawrence Berkeley National Laboratory"/>
            <person name="Harder C.B."/>
            <person name="Miyauchi S."/>
            <person name="Viragh M."/>
            <person name="Kuo A."/>
            <person name="Thoen E."/>
            <person name="Andreopoulos B."/>
            <person name="Lu D."/>
            <person name="Skrede I."/>
            <person name="Drula E."/>
            <person name="Henrissat B."/>
            <person name="Morin E."/>
            <person name="Kohler A."/>
            <person name="Barry K."/>
            <person name="LaButti K."/>
            <person name="Morin E."/>
            <person name="Salamov A."/>
            <person name="Lipzen A."/>
            <person name="Mereny Z."/>
            <person name="Hegedus B."/>
            <person name="Baldrian P."/>
            <person name="Stursova M."/>
            <person name="Weitz H."/>
            <person name="Taylor A."/>
            <person name="Grigoriev I.V."/>
            <person name="Nagy L.G."/>
            <person name="Martin F."/>
            <person name="Kauserud H."/>
        </authorList>
    </citation>
    <scope>NUCLEOTIDE SEQUENCE</scope>
    <source>
        <strain evidence="2">CBHHK182m</strain>
    </source>
</reference>
<dbReference type="Proteomes" id="UP001215598">
    <property type="component" value="Unassembled WGS sequence"/>
</dbReference>
<organism evidence="2 3">
    <name type="scientific">Mycena metata</name>
    <dbReference type="NCBI Taxonomy" id="1033252"/>
    <lineage>
        <taxon>Eukaryota</taxon>
        <taxon>Fungi</taxon>
        <taxon>Dikarya</taxon>
        <taxon>Basidiomycota</taxon>
        <taxon>Agaricomycotina</taxon>
        <taxon>Agaricomycetes</taxon>
        <taxon>Agaricomycetidae</taxon>
        <taxon>Agaricales</taxon>
        <taxon>Marasmiineae</taxon>
        <taxon>Mycenaceae</taxon>
        <taxon>Mycena</taxon>
    </lineage>
</organism>
<keyword evidence="1" id="KW-0732">Signal</keyword>
<evidence type="ECO:0000313" key="2">
    <source>
        <dbReference type="EMBL" id="KAJ7766690.1"/>
    </source>
</evidence>
<feature type="signal peptide" evidence="1">
    <location>
        <begin position="1"/>
        <end position="21"/>
    </location>
</feature>
<sequence length="114" mass="12703">MVCFFLQTLALATLSVQYVASAPAQVTIVGPFGEQTQTLTATVLGVDSQARTTYVVEEDQPFGTDGETTPVTASYLRRCLRLRLRDILAGTCFKNQFRHRLFTRGRKCDLLWPG</sequence>
<name>A0AAD7JMX5_9AGAR</name>
<dbReference type="AlphaFoldDB" id="A0AAD7JMX5"/>
<proteinExistence type="predicted"/>
<comment type="caution">
    <text evidence="2">The sequence shown here is derived from an EMBL/GenBank/DDBJ whole genome shotgun (WGS) entry which is preliminary data.</text>
</comment>
<evidence type="ECO:0000313" key="3">
    <source>
        <dbReference type="Proteomes" id="UP001215598"/>
    </source>
</evidence>